<proteinExistence type="predicted"/>
<protein>
    <recommendedName>
        <fullName evidence="3">Phytanoyl-CoA dioxygenase</fullName>
    </recommendedName>
</protein>
<comment type="caution">
    <text evidence="1">The sequence shown here is derived from an EMBL/GenBank/DDBJ whole genome shotgun (WGS) entry which is preliminary data.</text>
</comment>
<gene>
    <name evidence="1" type="ORF">COW36_04050</name>
</gene>
<sequence>MKTRPEFQSQAPLCALLDAFQEQGYLLWRNCLPADRLNPLLWKARQAYARADSLFAQGQLPAAEALLFRYGHVPPEACYPPHDPFLALARLLEPCLVFLNAVLEAPVLLYQNSLFRRQMPEKSPSPPLPWHQDALFLGDLSPVLNLWCPLMACGQDAPGLEIFEVNLKESLRLERFPRRGVQAGDAYADFSFLPEELESLFPGASSWTPTLNPGDLLVFHEKILHRTHLQKGMTQTRISLEMRCISHNKAPQLDSLTLPLNLS</sequence>
<dbReference type="AlphaFoldDB" id="A0A2M7G8V5"/>
<organism evidence="1 2">
    <name type="scientific">bacterium (Candidatus Blackallbacteria) CG17_big_fil_post_rev_8_21_14_2_50_48_46</name>
    <dbReference type="NCBI Taxonomy" id="2014261"/>
    <lineage>
        <taxon>Bacteria</taxon>
        <taxon>Candidatus Blackallbacteria</taxon>
    </lineage>
</organism>
<name>A0A2M7G8V5_9BACT</name>
<dbReference type="Pfam" id="PF05721">
    <property type="entry name" value="PhyH"/>
    <property type="match status" value="1"/>
</dbReference>
<evidence type="ECO:0000313" key="2">
    <source>
        <dbReference type="Proteomes" id="UP000231019"/>
    </source>
</evidence>
<dbReference type="Proteomes" id="UP000231019">
    <property type="component" value="Unassembled WGS sequence"/>
</dbReference>
<dbReference type="InterPro" id="IPR008775">
    <property type="entry name" value="Phytyl_CoA_dOase-like"/>
</dbReference>
<dbReference type="EMBL" id="PFFQ01000012">
    <property type="protein sequence ID" value="PIW18471.1"/>
    <property type="molecule type" value="Genomic_DNA"/>
</dbReference>
<reference evidence="1 2" key="1">
    <citation type="submission" date="2017-09" db="EMBL/GenBank/DDBJ databases">
        <title>Depth-based differentiation of microbial function through sediment-hosted aquifers and enrichment of novel symbionts in the deep terrestrial subsurface.</title>
        <authorList>
            <person name="Probst A.J."/>
            <person name="Ladd B."/>
            <person name="Jarett J.K."/>
            <person name="Geller-Mcgrath D.E."/>
            <person name="Sieber C.M."/>
            <person name="Emerson J.B."/>
            <person name="Anantharaman K."/>
            <person name="Thomas B.C."/>
            <person name="Malmstrom R."/>
            <person name="Stieglmeier M."/>
            <person name="Klingl A."/>
            <person name="Woyke T."/>
            <person name="Ryan C.M."/>
            <person name="Banfield J.F."/>
        </authorList>
    </citation>
    <scope>NUCLEOTIDE SEQUENCE [LARGE SCALE GENOMIC DNA]</scope>
    <source>
        <strain evidence="1">CG17_big_fil_post_rev_8_21_14_2_50_48_46</strain>
    </source>
</reference>
<accession>A0A2M7G8V5</accession>
<evidence type="ECO:0008006" key="3">
    <source>
        <dbReference type="Google" id="ProtNLM"/>
    </source>
</evidence>
<dbReference type="Gene3D" id="2.60.120.620">
    <property type="entry name" value="q2cbj1_9rhob like domain"/>
    <property type="match status" value="1"/>
</dbReference>
<dbReference type="SUPFAM" id="SSF51197">
    <property type="entry name" value="Clavaminate synthase-like"/>
    <property type="match status" value="1"/>
</dbReference>
<evidence type="ECO:0000313" key="1">
    <source>
        <dbReference type="EMBL" id="PIW18471.1"/>
    </source>
</evidence>
<dbReference type="GO" id="GO:0016706">
    <property type="term" value="F:2-oxoglutarate-dependent dioxygenase activity"/>
    <property type="evidence" value="ECO:0007669"/>
    <property type="project" value="UniProtKB-ARBA"/>
</dbReference>